<evidence type="ECO:0000259" key="9">
    <source>
        <dbReference type="Pfam" id="PF02770"/>
    </source>
</evidence>
<dbReference type="RefSeq" id="WP_201369403.1">
    <property type="nucleotide sequence ID" value="NZ_BNJG01000001.1"/>
</dbReference>
<evidence type="ECO:0000256" key="5">
    <source>
        <dbReference type="ARBA" id="ARBA00022827"/>
    </source>
</evidence>
<dbReference type="EMBL" id="BNJG01000001">
    <property type="protein sequence ID" value="GHO52497.1"/>
    <property type="molecule type" value="Genomic_DNA"/>
</dbReference>
<keyword evidence="12" id="KW-1185">Reference proteome</keyword>
<protein>
    <submittedName>
        <fullName evidence="11">Acyl-CoA dehydrogenase</fullName>
    </submittedName>
</protein>
<evidence type="ECO:0000256" key="3">
    <source>
        <dbReference type="ARBA" id="ARBA00011738"/>
    </source>
</evidence>
<dbReference type="InterPro" id="IPR009075">
    <property type="entry name" value="AcylCo_DH/oxidase_C"/>
</dbReference>
<dbReference type="Proteomes" id="UP000654345">
    <property type="component" value="Unassembled WGS sequence"/>
</dbReference>
<sequence>MDFAYSEKVDALRQRLTNFMEHAIYPNQQLYKEQIAASGNPHHHAEIVDELKERAKAEGLWNLFLPDTEYGAGLTNLEYAPLAEIMGRVSWASEVFNCAAPDTGNMEILAQFGTEEQQQRWLRPLLDGEIRSAFAMTEPDVASSDATNIQLTIMRDGDDYILNGRKWWISGAARERCKIFIVMGKTDPQNPTRHKQQSMILVPRDTPGLTVVRNLPVMGYIDNEGHCELRFENVRVPASNLLGEEGSGFAIAQARLGPGRIHHCMRSIGTAQYALELLCQRATQRVAFGKPLVEQGVIQEWIAQSQLEIEQARLLTLKAAWLIDTQGKKAAKDAIAMIKIVAPEVHTNVVSRAMQVFGAAGLSDDFPLASLWAHGRTLHIVDGPDEVHKRTLARSIIHQLAQD</sequence>
<reference evidence="11 12" key="1">
    <citation type="journal article" date="2021" name="Int. J. Syst. Evol. Microbiol.">
        <title>Reticulibacter mediterranei gen. nov., sp. nov., within the new family Reticulibacteraceae fam. nov., and Ktedonospora formicarum gen. nov., sp. nov., Ktedonobacter robiniae sp. nov., Dictyobacter formicarum sp. nov. and Dictyobacter arantiisoli sp. nov., belonging to the class Ktedonobacteria.</title>
        <authorList>
            <person name="Yabe S."/>
            <person name="Zheng Y."/>
            <person name="Wang C.M."/>
            <person name="Sakai Y."/>
            <person name="Abe K."/>
            <person name="Yokota A."/>
            <person name="Donadio S."/>
            <person name="Cavaletti L."/>
            <person name="Monciardini P."/>
        </authorList>
    </citation>
    <scope>NUCLEOTIDE SEQUENCE [LARGE SCALE GENOMIC DNA]</scope>
    <source>
        <strain evidence="11 12">SOSP1-30</strain>
    </source>
</reference>
<gene>
    <name evidence="11" type="primary">acd_2</name>
    <name evidence="11" type="ORF">KSB_09720</name>
</gene>
<dbReference type="InterPro" id="IPR037069">
    <property type="entry name" value="AcylCoA_DH/ox_N_sf"/>
</dbReference>
<evidence type="ECO:0000259" key="8">
    <source>
        <dbReference type="Pfam" id="PF00441"/>
    </source>
</evidence>
<proteinExistence type="inferred from homology"/>
<keyword evidence="5 7" id="KW-0274">FAD</keyword>
<dbReference type="InterPro" id="IPR046373">
    <property type="entry name" value="Acyl-CoA_Oxase/DH_mid-dom_sf"/>
</dbReference>
<comment type="cofactor">
    <cofactor evidence="1 7">
        <name>FAD</name>
        <dbReference type="ChEBI" id="CHEBI:57692"/>
    </cofactor>
</comment>
<keyword evidence="6 7" id="KW-0560">Oxidoreductase</keyword>
<dbReference type="PANTHER" id="PTHR48083">
    <property type="entry name" value="MEDIUM-CHAIN SPECIFIC ACYL-COA DEHYDROGENASE, MITOCHONDRIAL-RELATED"/>
    <property type="match status" value="1"/>
</dbReference>
<evidence type="ECO:0000256" key="2">
    <source>
        <dbReference type="ARBA" id="ARBA00009347"/>
    </source>
</evidence>
<evidence type="ECO:0000259" key="10">
    <source>
        <dbReference type="Pfam" id="PF02771"/>
    </source>
</evidence>
<evidence type="ECO:0000256" key="6">
    <source>
        <dbReference type="ARBA" id="ARBA00023002"/>
    </source>
</evidence>
<dbReference type="InterPro" id="IPR006091">
    <property type="entry name" value="Acyl-CoA_Oxase/DH_mid-dom"/>
</dbReference>
<dbReference type="Pfam" id="PF02771">
    <property type="entry name" value="Acyl-CoA_dh_N"/>
    <property type="match status" value="1"/>
</dbReference>
<evidence type="ECO:0000256" key="7">
    <source>
        <dbReference type="RuleBase" id="RU362125"/>
    </source>
</evidence>
<evidence type="ECO:0000256" key="1">
    <source>
        <dbReference type="ARBA" id="ARBA00001974"/>
    </source>
</evidence>
<dbReference type="InterPro" id="IPR050741">
    <property type="entry name" value="Acyl-CoA_dehydrogenase"/>
</dbReference>
<dbReference type="Pfam" id="PF02770">
    <property type="entry name" value="Acyl-CoA_dh_M"/>
    <property type="match status" value="1"/>
</dbReference>
<dbReference type="InterPro" id="IPR009100">
    <property type="entry name" value="AcylCoA_DH/oxidase_NM_dom_sf"/>
</dbReference>
<feature type="domain" description="Acyl-CoA dehydrogenase/oxidase N-terminal" evidence="10">
    <location>
        <begin position="7"/>
        <end position="129"/>
    </location>
</feature>
<evidence type="ECO:0000256" key="4">
    <source>
        <dbReference type="ARBA" id="ARBA00022630"/>
    </source>
</evidence>
<dbReference type="InterPro" id="IPR036250">
    <property type="entry name" value="AcylCo_DH-like_C"/>
</dbReference>
<dbReference type="Gene3D" id="1.10.540.10">
    <property type="entry name" value="Acyl-CoA dehydrogenase/oxidase, N-terminal domain"/>
    <property type="match status" value="1"/>
</dbReference>
<dbReference type="Gene3D" id="2.40.110.10">
    <property type="entry name" value="Butyryl-CoA Dehydrogenase, subunit A, domain 2"/>
    <property type="match status" value="1"/>
</dbReference>
<evidence type="ECO:0000313" key="11">
    <source>
        <dbReference type="EMBL" id="GHO52497.1"/>
    </source>
</evidence>
<comment type="caution">
    <text evidence="11">The sequence shown here is derived from an EMBL/GenBank/DDBJ whole genome shotgun (WGS) entry which is preliminary data.</text>
</comment>
<comment type="similarity">
    <text evidence="2 7">Belongs to the acyl-CoA dehydrogenase family.</text>
</comment>
<accession>A0ABQ3UJB2</accession>
<feature type="domain" description="Acyl-CoA dehydrogenase/oxidase C-terminal" evidence="8">
    <location>
        <begin position="246"/>
        <end position="396"/>
    </location>
</feature>
<organism evidence="11 12">
    <name type="scientific">Ktedonobacter robiniae</name>
    <dbReference type="NCBI Taxonomy" id="2778365"/>
    <lineage>
        <taxon>Bacteria</taxon>
        <taxon>Bacillati</taxon>
        <taxon>Chloroflexota</taxon>
        <taxon>Ktedonobacteria</taxon>
        <taxon>Ktedonobacterales</taxon>
        <taxon>Ktedonobacteraceae</taxon>
        <taxon>Ktedonobacter</taxon>
    </lineage>
</organism>
<comment type="subunit">
    <text evidence="3">Homodimer.</text>
</comment>
<dbReference type="Gene3D" id="1.20.140.10">
    <property type="entry name" value="Butyryl-CoA Dehydrogenase, subunit A, domain 3"/>
    <property type="match status" value="1"/>
</dbReference>
<name>A0ABQ3UJB2_9CHLR</name>
<dbReference type="InterPro" id="IPR013786">
    <property type="entry name" value="AcylCoA_DH/ox_N"/>
</dbReference>
<evidence type="ECO:0000313" key="12">
    <source>
        <dbReference type="Proteomes" id="UP000654345"/>
    </source>
</evidence>
<dbReference type="PANTHER" id="PTHR48083:SF13">
    <property type="entry name" value="ACYL-COA DEHYDROGENASE FAMILY MEMBER 11"/>
    <property type="match status" value="1"/>
</dbReference>
<dbReference type="SUPFAM" id="SSF56645">
    <property type="entry name" value="Acyl-CoA dehydrogenase NM domain-like"/>
    <property type="match status" value="1"/>
</dbReference>
<feature type="domain" description="Acyl-CoA oxidase/dehydrogenase middle" evidence="9">
    <location>
        <begin position="133"/>
        <end position="234"/>
    </location>
</feature>
<dbReference type="SUPFAM" id="SSF47203">
    <property type="entry name" value="Acyl-CoA dehydrogenase C-terminal domain-like"/>
    <property type="match status" value="1"/>
</dbReference>
<keyword evidence="4 7" id="KW-0285">Flavoprotein</keyword>
<dbReference type="Pfam" id="PF00441">
    <property type="entry name" value="Acyl-CoA_dh_1"/>
    <property type="match status" value="1"/>
</dbReference>